<dbReference type="EMBL" id="MHIH01000063">
    <property type="protein sequence ID" value="OGY46926.1"/>
    <property type="molecule type" value="Genomic_DNA"/>
</dbReference>
<feature type="domain" description="NAD-dependent epimerase/dehydratase" evidence="2">
    <location>
        <begin position="7"/>
        <end position="220"/>
    </location>
</feature>
<dbReference type="Gene3D" id="3.40.50.720">
    <property type="entry name" value="NAD(P)-binding Rossmann-like Domain"/>
    <property type="match status" value="1"/>
</dbReference>
<dbReference type="PANTHER" id="PTHR43000">
    <property type="entry name" value="DTDP-D-GLUCOSE 4,6-DEHYDRATASE-RELATED"/>
    <property type="match status" value="1"/>
</dbReference>
<name>A0A1G1Y520_9BACT</name>
<dbReference type="InterPro" id="IPR036291">
    <property type="entry name" value="NAD(P)-bd_dom_sf"/>
</dbReference>
<evidence type="ECO:0000256" key="1">
    <source>
        <dbReference type="ARBA" id="ARBA00007637"/>
    </source>
</evidence>
<sequence length="290" mass="32108">MADFKKILVIGGAGFIGSYLVNNLAAQSGLKLAVIYHEDLPKESQLPGVSYHQMDLTNAPDEFSTLVNSSDCVVSLATPNISLIENLVASIKLSGSKKIVYTSTMLVYPDSEKRHSETVGPQPETKYEKDKVAEEQVLMKFVGTSKTRVCIARLGNVYGDVKNRGLIGYIMLALKNSSVLTINGQGEHRRDYIFVQDVVNLLEFLIFYPQQSELEIFNICSGQDYTINEVIAVAEKIAGQKIKKVYSKPIKEKLSVIGNNRKILNVSGYQLKYDLVAGLQQAYHNYSAKG</sequence>
<accession>A0A1G1Y520</accession>
<reference evidence="3 4" key="1">
    <citation type="journal article" date="2016" name="Nat. Commun.">
        <title>Thousands of microbial genomes shed light on interconnected biogeochemical processes in an aquifer system.</title>
        <authorList>
            <person name="Anantharaman K."/>
            <person name="Brown C.T."/>
            <person name="Hug L.A."/>
            <person name="Sharon I."/>
            <person name="Castelle C.J."/>
            <person name="Probst A.J."/>
            <person name="Thomas B.C."/>
            <person name="Singh A."/>
            <person name="Wilkins M.J."/>
            <person name="Karaoz U."/>
            <person name="Brodie E.L."/>
            <person name="Williams K.H."/>
            <person name="Hubbard S.S."/>
            <person name="Banfield J.F."/>
        </authorList>
    </citation>
    <scope>NUCLEOTIDE SEQUENCE [LARGE SCALE GENOMIC DNA]</scope>
</reference>
<evidence type="ECO:0000313" key="3">
    <source>
        <dbReference type="EMBL" id="OGY46926.1"/>
    </source>
</evidence>
<dbReference type="Proteomes" id="UP000178747">
    <property type="component" value="Unassembled WGS sequence"/>
</dbReference>
<comment type="similarity">
    <text evidence="1">Belongs to the NAD(P)-dependent epimerase/dehydratase family.</text>
</comment>
<dbReference type="Pfam" id="PF01370">
    <property type="entry name" value="Epimerase"/>
    <property type="match status" value="1"/>
</dbReference>
<proteinExistence type="inferred from homology"/>
<comment type="caution">
    <text evidence="3">The sequence shown here is derived from an EMBL/GenBank/DDBJ whole genome shotgun (WGS) entry which is preliminary data.</text>
</comment>
<organism evidence="3 4">
    <name type="scientific">Candidatus Buchananbacteria bacterium RIFCSPHIGHO2_02_FULL_38_8</name>
    <dbReference type="NCBI Taxonomy" id="1797538"/>
    <lineage>
        <taxon>Bacteria</taxon>
        <taxon>Candidatus Buchananiibacteriota</taxon>
    </lineage>
</organism>
<protein>
    <recommendedName>
        <fullName evidence="2">NAD-dependent epimerase/dehydratase domain-containing protein</fullName>
    </recommendedName>
</protein>
<dbReference type="InterPro" id="IPR001509">
    <property type="entry name" value="Epimerase_deHydtase"/>
</dbReference>
<evidence type="ECO:0000313" key="4">
    <source>
        <dbReference type="Proteomes" id="UP000178747"/>
    </source>
</evidence>
<dbReference type="SUPFAM" id="SSF51735">
    <property type="entry name" value="NAD(P)-binding Rossmann-fold domains"/>
    <property type="match status" value="1"/>
</dbReference>
<evidence type="ECO:0000259" key="2">
    <source>
        <dbReference type="Pfam" id="PF01370"/>
    </source>
</evidence>
<gene>
    <name evidence="3" type="ORF">A3J62_02040</name>
</gene>
<dbReference type="AlphaFoldDB" id="A0A1G1Y520"/>